<accession>A0A5C6ECG0</accession>
<comment type="caution">
    <text evidence="1">The sequence shown here is derived from an EMBL/GenBank/DDBJ whole genome shotgun (WGS) entry which is preliminary data.</text>
</comment>
<reference evidence="1 2" key="1">
    <citation type="submission" date="2019-02" db="EMBL/GenBank/DDBJ databases">
        <title>Deep-cultivation of Planctomycetes and their phenomic and genomic characterization uncovers novel biology.</title>
        <authorList>
            <person name="Wiegand S."/>
            <person name="Jogler M."/>
            <person name="Boedeker C."/>
            <person name="Pinto D."/>
            <person name="Vollmers J."/>
            <person name="Rivas-Marin E."/>
            <person name="Kohn T."/>
            <person name="Peeters S.H."/>
            <person name="Heuer A."/>
            <person name="Rast P."/>
            <person name="Oberbeckmann S."/>
            <person name="Bunk B."/>
            <person name="Jeske O."/>
            <person name="Meyerdierks A."/>
            <person name="Storesund J.E."/>
            <person name="Kallscheuer N."/>
            <person name="Luecker S."/>
            <person name="Lage O.M."/>
            <person name="Pohl T."/>
            <person name="Merkel B.J."/>
            <person name="Hornburger P."/>
            <person name="Mueller R.-W."/>
            <person name="Bruemmer F."/>
            <person name="Labrenz M."/>
            <person name="Spormann A.M."/>
            <person name="Op Den Camp H."/>
            <person name="Overmann J."/>
            <person name="Amann R."/>
            <person name="Jetten M.S.M."/>
            <person name="Mascher T."/>
            <person name="Medema M.H."/>
            <person name="Devos D.P."/>
            <person name="Kaster A.-K."/>
            <person name="Ovreas L."/>
            <person name="Rohde M."/>
            <person name="Galperin M.Y."/>
            <person name="Jogler C."/>
        </authorList>
    </citation>
    <scope>NUCLEOTIDE SEQUENCE [LARGE SCALE GENOMIC DNA]</scope>
    <source>
        <strain evidence="1 2">Poly59</strain>
    </source>
</reference>
<dbReference type="Proteomes" id="UP000317977">
    <property type="component" value="Unassembled WGS sequence"/>
</dbReference>
<sequence>MQTETPDHVWFRFGGTMKGGGWKISPSVLS</sequence>
<keyword evidence="2" id="KW-1185">Reference proteome</keyword>
<organism evidence="1 2">
    <name type="scientific">Rubripirellula reticaptiva</name>
    <dbReference type="NCBI Taxonomy" id="2528013"/>
    <lineage>
        <taxon>Bacteria</taxon>
        <taxon>Pseudomonadati</taxon>
        <taxon>Planctomycetota</taxon>
        <taxon>Planctomycetia</taxon>
        <taxon>Pirellulales</taxon>
        <taxon>Pirellulaceae</taxon>
        <taxon>Rubripirellula</taxon>
    </lineage>
</organism>
<gene>
    <name evidence="1" type="ORF">Poly59_55510</name>
</gene>
<name>A0A5C6ECG0_9BACT</name>
<proteinExistence type="predicted"/>
<dbReference type="AlphaFoldDB" id="A0A5C6ECG0"/>
<dbReference type="EMBL" id="SJPX01000006">
    <property type="protein sequence ID" value="TWU46578.1"/>
    <property type="molecule type" value="Genomic_DNA"/>
</dbReference>
<evidence type="ECO:0000313" key="2">
    <source>
        <dbReference type="Proteomes" id="UP000317977"/>
    </source>
</evidence>
<protein>
    <submittedName>
        <fullName evidence="1">Uncharacterized protein</fullName>
    </submittedName>
</protein>
<evidence type="ECO:0000313" key="1">
    <source>
        <dbReference type="EMBL" id="TWU46578.1"/>
    </source>
</evidence>